<evidence type="ECO:0000256" key="4">
    <source>
        <dbReference type="ARBA" id="ARBA00022692"/>
    </source>
</evidence>
<dbReference type="SUPFAM" id="SSF56935">
    <property type="entry name" value="Porins"/>
    <property type="match status" value="1"/>
</dbReference>
<dbReference type="Gene3D" id="2.170.130.10">
    <property type="entry name" value="TonB-dependent receptor, plug domain"/>
    <property type="match status" value="1"/>
</dbReference>
<keyword evidence="15" id="KW-1185">Reference proteome</keyword>
<dbReference type="RefSeq" id="WP_377065398.1">
    <property type="nucleotide sequence ID" value="NZ_JBHSJJ010000007.1"/>
</dbReference>
<evidence type="ECO:0000256" key="5">
    <source>
        <dbReference type="ARBA" id="ARBA00022729"/>
    </source>
</evidence>
<keyword evidence="8 14" id="KW-0675">Receptor</keyword>
<keyword evidence="5" id="KW-0732">Signal</keyword>
<evidence type="ECO:0000256" key="1">
    <source>
        <dbReference type="ARBA" id="ARBA00004571"/>
    </source>
</evidence>
<dbReference type="InterPro" id="IPR000531">
    <property type="entry name" value="Beta-barrel_TonB"/>
</dbReference>
<dbReference type="InterPro" id="IPR012910">
    <property type="entry name" value="Plug_dom"/>
</dbReference>
<proteinExistence type="inferred from homology"/>
<dbReference type="Pfam" id="PF00593">
    <property type="entry name" value="TonB_dep_Rec_b-barrel"/>
    <property type="match status" value="1"/>
</dbReference>
<dbReference type="InterPro" id="IPR037066">
    <property type="entry name" value="Plug_dom_sf"/>
</dbReference>
<evidence type="ECO:0000256" key="6">
    <source>
        <dbReference type="ARBA" id="ARBA00023077"/>
    </source>
</evidence>
<dbReference type="PANTHER" id="PTHR30069:SF29">
    <property type="entry name" value="HEMOGLOBIN AND HEMOGLOBIN-HAPTOGLOBIN-BINDING PROTEIN 1-RELATED"/>
    <property type="match status" value="1"/>
</dbReference>
<name>A0ABV9T2G3_9BACT</name>
<feature type="domain" description="TonB-dependent receptor-like beta-barrel" evidence="12">
    <location>
        <begin position="344"/>
        <end position="691"/>
    </location>
</feature>
<dbReference type="Proteomes" id="UP001595818">
    <property type="component" value="Unassembled WGS sequence"/>
</dbReference>
<comment type="subcellular location">
    <subcellularLocation>
        <location evidence="1 10">Cell outer membrane</location>
        <topology evidence="1 10">Multi-pass membrane protein</topology>
    </subcellularLocation>
</comment>
<keyword evidence="2 10" id="KW-0813">Transport</keyword>
<dbReference type="PROSITE" id="PS52016">
    <property type="entry name" value="TONB_DEPENDENT_REC_3"/>
    <property type="match status" value="1"/>
</dbReference>
<keyword evidence="9 10" id="KW-0998">Cell outer membrane</keyword>
<evidence type="ECO:0000256" key="7">
    <source>
        <dbReference type="ARBA" id="ARBA00023136"/>
    </source>
</evidence>
<feature type="domain" description="TonB-dependent receptor plug" evidence="13">
    <location>
        <begin position="78"/>
        <end position="161"/>
    </location>
</feature>
<sequence>MMKWLVVLVATVYSLCPAFSQSDTLRIYDLPPIDFRGIKDKEVVTPLPNVYKTFIIGGRKSEVLDVDSLAGNITEKTGRQIFAKIPSGFVYDMDGSGNQVNFSVRGLDAHRSWEFNVRQNGTIINTDLYGYPASHYSMPMEAVERIELLRGTAALQYGQQFGGMVNYILKKPDTTKQFSYENMTTAGSFGLFSSYNAIGGKVGKLTYHAYYHKRLSEGYRQIARSDADAQYMGLTYDFSENLSLEASLSRSRYLYRIPGPLTDEQFMENPRQATRRRNFFAPEIYIPSIHLGWKISPNTMLEWVASGVFGNRSSVTFDAFADVPDIIQPDTHEFAPRNVDIDNYHSRTAEARMLHEYRWRKTKNYLTASLRYFNNKFDRRQRGLGTMGSDFDLTVMRDFTRNIVLHSESLAFALENQFNLAKKLSFSPGIRYEYGQSAMSGRIDYLEAESVPRIIPYRFFTLGAHAAYFINSSSKIYGGISQAIRPVLFQDLIPGNPLAAVSSDLEHSFGYNAELGWENVIGDRLKYNATLFSTYIGKRIGNILINEDGQTLIARSNVGNSRTDGVELYLDWKVWNHGQSSMSFFTSSSYMDSRYLDGTVSNGENNVDISGNVVESVPKWISRNGVTYVFNAMKFILQHQFVSETFADAVNTIRPLESGAVGLVPSYHIWDLNMAFPFLQRFLFRAGINNIFDKQYFTKRPQMYPGPGIWPSDGRGFNVSLNVKI</sequence>
<evidence type="ECO:0000256" key="11">
    <source>
        <dbReference type="RuleBase" id="RU003357"/>
    </source>
</evidence>
<dbReference type="Pfam" id="PF07715">
    <property type="entry name" value="Plug"/>
    <property type="match status" value="1"/>
</dbReference>
<evidence type="ECO:0000256" key="3">
    <source>
        <dbReference type="ARBA" id="ARBA00022452"/>
    </source>
</evidence>
<evidence type="ECO:0000259" key="12">
    <source>
        <dbReference type="Pfam" id="PF00593"/>
    </source>
</evidence>
<organism evidence="14 15">
    <name type="scientific">Negadavirga shengliensis</name>
    <dbReference type="NCBI Taxonomy" id="1389218"/>
    <lineage>
        <taxon>Bacteria</taxon>
        <taxon>Pseudomonadati</taxon>
        <taxon>Bacteroidota</taxon>
        <taxon>Cytophagia</taxon>
        <taxon>Cytophagales</taxon>
        <taxon>Cyclobacteriaceae</taxon>
        <taxon>Negadavirga</taxon>
    </lineage>
</organism>
<evidence type="ECO:0000256" key="10">
    <source>
        <dbReference type="PROSITE-ProRule" id="PRU01360"/>
    </source>
</evidence>
<keyword evidence="4 10" id="KW-0812">Transmembrane</keyword>
<evidence type="ECO:0000256" key="8">
    <source>
        <dbReference type="ARBA" id="ARBA00023170"/>
    </source>
</evidence>
<comment type="caution">
    <text evidence="14">The sequence shown here is derived from an EMBL/GenBank/DDBJ whole genome shotgun (WGS) entry which is preliminary data.</text>
</comment>
<keyword evidence="7 10" id="KW-0472">Membrane</keyword>
<accession>A0ABV9T2G3</accession>
<evidence type="ECO:0000313" key="14">
    <source>
        <dbReference type="EMBL" id="MFC4872818.1"/>
    </source>
</evidence>
<dbReference type="Gene3D" id="2.40.170.20">
    <property type="entry name" value="TonB-dependent receptor, beta-barrel domain"/>
    <property type="match status" value="1"/>
</dbReference>
<comment type="similarity">
    <text evidence="10 11">Belongs to the TonB-dependent receptor family.</text>
</comment>
<protein>
    <submittedName>
        <fullName evidence="14">TonB-dependent receptor family protein</fullName>
    </submittedName>
</protein>
<dbReference type="InterPro" id="IPR039426">
    <property type="entry name" value="TonB-dep_rcpt-like"/>
</dbReference>
<evidence type="ECO:0000259" key="13">
    <source>
        <dbReference type="Pfam" id="PF07715"/>
    </source>
</evidence>
<evidence type="ECO:0000256" key="2">
    <source>
        <dbReference type="ARBA" id="ARBA00022448"/>
    </source>
</evidence>
<dbReference type="PANTHER" id="PTHR30069">
    <property type="entry name" value="TONB-DEPENDENT OUTER MEMBRANE RECEPTOR"/>
    <property type="match status" value="1"/>
</dbReference>
<evidence type="ECO:0000256" key="9">
    <source>
        <dbReference type="ARBA" id="ARBA00023237"/>
    </source>
</evidence>
<evidence type="ECO:0000313" key="15">
    <source>
        <dbReference type="Proteomes" id="UP001595818"/>
    </source>
</evidence>
<gene>
    <name evidence="14" type="ORF">ACFPFU_14070</name>
</gene>
<dbReference type="EMBL" id="JBHSJJ010000007">
    <property type="protein sequence ID" value="MFC4872818.1"/>
    <property type="molecule type" value="Genomic_DNA"/>
</dbReference>
<keyword evidence="3 10" id="KW-1134">Transmembrane beta strand</keyword>
<reference evidence="15" key="1">
    <citation type="journal article" date="2019" name="Int. J. Syst. Evol. Microbiol.">
        <title>The Global Catalogue of Microorganisms (GCM) 10K type strain sequencing project: providing services to taxonomists for standard genome sequencing and annotation.</title>
        <authorList>
            <consortium name="The Broad Institute Genomics Platform"/>
            <consortium name="The Broad Institute Genome Sequencing Center for Infectious Disease"/>
            <person name="Wu L."/>
            <person name="Ma J."/>
        </authorList>
    </citation>
    <scope>NUCLEOTIDE SEQUENCE [LARGE SCALE GENOMIC DNA]</scope>
    <source>
        <strain evidence="15">CGMCC 4.7466</strain>
    </source>
</reference>
<keyword evidence="6 11" id="KW-0798">TonB box</keyword>
<dbReference type="InterPro" id="IPR036942">
    <property type="entry name" value="Beta-barrel_TonB_sf"/>
</dbReference>